<feature type="transmembrane region" description="Helical" evidence="1">
    <location>
        <begin position="12"/>
        <end position="30"/>
    </location>
</feature>
<dbReference type="Proteomes" id="UP001209730">
    <property type="component" value="Unassembled WGS sequence"/>
</dbReference>
<dbReference type="RefSeq" id="WP_067156726.1">
    <property type="nucleotide sequence ID" value="NZ_CP014864.1"/>
</dbReference>
<keyword evidence="4" id="KW-1185">Reference proteome</keyword>
<dbReference type="EMBL" id="CP014864">
    <property type="protein sequence ID" value="AMX03810.1"/>
    <property type="molecule type" value="Genomic_DNA"/>
</dbReference>
<proteinExistence type="predicted"/>
<sequence length="85" mass="9158">MEPTTPGTGMAPVAAVLTVFALVFAFLCWLRLLRVCFRQHLLLGLIAIFLPPLALLILLPGWEKERDMFALAAGALVAISIAALV</sequence>
<dbReference type="AlphaFoldDB" id="A0A143HQW8"/>
<evidence type="ECO:0000313" key="3">
    <source>
        <dbReference type="EMBL" id="MCX2803115.1"/>
    </source>
</evidence>
<organism evidence="2 4">
    <name type="scientific">Microbulbifer thermotolerans</name>
    <dbReference type="NCBI Taxonomy" id="252514"/>
    <lineage>
        <taxon>Bacteria</taxon>
        <taxon>Pseudomonadati</taxon>
        <taxon>Pseudomonadota</taxon>
        <taxon>Gammaproteobacteria</taxon>
        <taxon>Cellvibrionales</taxon>
        <taxon>Microbulbiferaceae</taxon>
        <taxon>Microbulbifer</taxon>
    </lineage>
</organism>
<keyword evidence="1" id="KW-0812">Transmembrane</keyword>
<protein>
    <submittedName>
        <fullName evidence="2">Uncharacterized protein</fullName>
    </submittedName>
</protein>
<name>A0A143HQW8_MICTH</name>
<keyword evidence="1" id="KW-1133">Transmembrane helix</keyword>
<reference evidence="4" key="2">
    <citation type="submission" date="2016-03" db="EMBL/GenBank/DDBJ databases">
        <authorList>
            <person name="Lee Y.-S."/>
            <person name="Choi Y.-L."/>
        </authorList>
    </citation>
    <scope>NUCLEOTIDE SEQUENCE [LARGE SCALE GENOMIC DNA]</scope>
    <source>
        <strain evidence="4">DAU221</strain>
    </source>
</reference>
<evidence type="ECO:0000256" key="1">
    <source>
        <dbReference type="SAM" id="Phobius"/>
    </source>
</evidence>
<dbReference type="Proteomes" id="UP000076077">
    <property type="component" value="Chromosome"/>
</dbReference>
<reference evidence="2" key="1">
    <citation type="submission" date="2016-03" db="EMBL/GenBank/DDBJ databases">
        <authorList>
            <person name="Ploux O."/>
        </authorList>
    </citation>
    <scope>NUCLEOTIDE SEQUENCE [LARGE SCALE GENOMIC DNA]</scope>
    <source>
        <strain evidence="2">DAU221</strain>
    </source>
</reference>
<reference evidence="3" key="3">
    <citation type="submission" date="2022-11" db="EMBL/GenBank/DDBJ databases">
        <title>Chitin-degrading and fungicidal potential of chitinolytic bacterial strains from marine environment of the Pacific Ocean regions.</title>
        <authorList>
            <person name="Pentekhina I."/>
            <person name="Nedashkovskaya O."/>
            <person name="Seitkalieva A."/>
            <person name="Podvolotskaya A."/>
            <person name="Tekutyeva L."/>
            <person name="Balabanova L."/>
        </authorList>
    </citation>
    <scope>NUCLEOTIDE SEQUENCE</scope>
    <source>
        <strain evidence="3">KMM 6838</strain>
    </source>
</reference>
<evidence type="ECO:0000313" key="2">
    <source>
        <dbReference type="EMBL" id="AMX03810.1"/>
    </source>
</evidence>
<evidence type="ECO:0000313" key="4">
    <source>
        <dbReference type="Proteomes" id="UP000076077"/>
    </source>
</evidence>
<feature type="transmembrane region" description="Helical" evidence="1">
    <location>
        <begin position="42"/>
        <end position="62"/>
    </location>
</feature>
<dbReference type="GeneID" id="76609440"/>
<keyword evidence="1" id="KW-0472">Membrane</keyword>
<dbReference type="KEGG" id="mthd:A3224_15530"/>
<feature type="transmembrane region" description="Helical" evidence="1">
    <location>
        <begin position="68"/>
        <end position="84"/>
    </location>
</feature>
<accession>A0A143HQW8</accession>
<dbReference type="EMBL" id="JAPHQB010000032">
    <property type="protein sequence ID" value="MCX2803115.1"/>
    <property type="molecule type" value="Genomic_DNA"/>
</dbReference>
<gene>
    <name evidence="2" type="ORF">A3224_15530</name>
    <name evidence="3" type="ORF">OQJ68_15075</name>
</gene>